<gene>
    <name evidence="1" type="ORF">UV66_C0002G0052</name>
</gene>
<proteinExistence type="predicted"/>
<reference evidence="1 2" key="1">
    <citation type="journal article" date="2015" name="Nature">
        <title>rRNA introns, odd ribosomes, and small enigmatic genomes across a large radiation of phyla.</title>
        <authorList>
            <person name="Brown C.T."/>
            <person name="Hug L.A."/>
            <person name="Thomas B.C."/>
            <person name="Sharon I."/>
            <person name="Castelle C.J."/>
            <person name="Singh A."/>
            <person name="Wilkins M.J."/>
            <person name="Williams K.H."/>
            <person name="Banfield J.F."/>
        </authorList>
    </citation>
    <scope>NUCLEOTIDE SEQUENCE [LARGE SCALE GENOMIC DNA]</scope>
</reference>
<organism evidence="1 2">
    <name type="scientific">Candidatus Woesebacteria bacterium GW2011_GWA1_43_12</name>
    <dbReference type="NCBI Taxonomy" id="1618557"/>
    <lineage>
        <taxon>Bacteria</taxon>
        <taxon>Candidatus Woeseibacteriota</taxon>
    </lineage>
</organism>
<comment type="caution">
    <text evidence="1">The sequence shown here is derived from an EMBL/GenBank/DDBJ whole genome shotgun (WGS) entry which is preliminary data.</text>
</comment>
<evidence type="ECO:0008006" key="3">
    <source>
        <dbReference type="Google" id="ProtNLM"/>
    </source>
</evidence>
<evidence type="ECO:0000313" key="1">
    <source>
        <dbReference type="EMBL" id="KKS90575.1"/>
    </source>
</evidence>
<name>A0A0G1CXS4_9BACT</name>
<sequence length="254" mass="28698">MPKKKWSMKLYKLSARIKRVTPKLLLFLLPVTILLILTWLLVTNKFLRFEEITCVNSNGEGCPLEIINTLASIKKQAIFPGDVSGVLDSIKQRYPYIKNMSVQRRGLKTITIKLSIKKPAVAITNEAFTLKPRWYLLDNQGLLISESSEIGYLPKLYLNEADWKFSDHKLSTVYADRALPVLILLGEKFTGIDARISSFGDLEISISGLKALISLEKDPFISAATLQLLLAEPTIQDNKPKVVDLRFQNITLSY</sequence>
<protein>
    <recommendedName>
        <fullName evidence="3">POTRA domain-containing protein</fullName>
    </recommendedName>
</protein>
<dbReference type="Proteomes" id="UP000034669">
    <property type="component" value="Unassembled WGS sequence"/>
</dbReference>
<accession>A0A0G1CXS4</accession>
<evidence type="ECO:0000313" key="2">
    <source>
        <dbReference type="Proteomes" id="UP000034669"/>
    </source>
</evidence>
<dbReference type="EMBL" id="LCFI01000002">
    <property type="protein sequence ID" value="KKS90575.1"/>
    <property type="molecule type" value="Genomic_DNA"/>
</dbReference>
<dbReference type="AlphaFoldDB" id="A0A0G1CXS4"/>